<protein>
    <submittedName>
        <fullName evidence="2">Uncharacterized protein</fullName>
    </submittedName>
</protein>
<dbReference type="HOGENOM" id="CLU_453603_0_0_1"/>
<keyword evidence="3" id="KW-1185">Reference proteome</keyword>
<dbReference type="Proteomes" id="UP000008281">
    <property type="component" value="Unassembled WGS sequence"/>
</dbReference>
<dbReference type="OMA" id="YGHERRN"/>
<organism evidence="3">
    <name type="scientific">Caenorhabditis remanei</name>
    <name type="common">Caenorhabditis vulgaris</name>
    <dbReference type="NCBI Taxonomy" id="31234"/>
    <lineage>
        <taxon>Eukaryota</taxon>
        <taxon>Metazoa</taxon>
        <taxon>Ecdysozoa</taxon>
        <taxon>Nematoda</taxon>
        <taxon>Chromadorea</taxon>
        <taxon>Rhabditida</taxon>
        <taxon>Rhabditina</taxon>
        <taxon>Rhabditomorpha</taxon>
        <taxon>Rhabditoidea</taxon>
        <taxon>Rhabditidae</taxon>
        <taxon>Peloderinae</taxon>
        <taxon>Caenorhabditis</taxon>
    </lineage>
</organism>
<evidence type="ECO:0000313" key="2">
    <source>
        <dbReference type="EMBL" id="EFO99625.1"/>
    </source>
</evidence>
<reference evidence="2" key="1">
    <citation type="submission" date="2007-07" db="EMBL/GenBank/DDBJ databases">
        <title>PCAP assembly of the Caenorhabditis remanei genome.</title>
        <authorList>
            <consortium name="The Caenorhabditis remanei Sequencing Consortium"/>
            <person name="Wilson R.K."/>
        </authorList>
    </citation>
    <scope>NUCLEOTIDE SEQUENCE [LARGE SCALE GENOMIC DNA]</scope>
    <source>
        <strain evidence="2">PB4641</strain>
    </source>
</reference>
<evidence type="ECO:0000313" key="3">
    <source>
        <dbReference type="Proteomes" id="UP000008281"/>
    </source>
</evidence>
<dbReference type="AlphaFoldDB" id="E3NJ16"/>
<feature type="compositionally biased region" description="Low complexity" evidence="1">
    <location>
        <begin position="97"/>
        <end position="119"/>
    </location>
</feature>
<evidence type="ECO:0000256" key="1">
    <source>
        <dbReference type="SAM" id="MobiDB-lite"/>
    </source>
</evidence>
<dbReference type="EMBL" id="DS268721">
    <property type="protein sequence ID" value="EFO99625.1"/>
    <property type="molecule type" value="Genomic_DNA"/>
</dbReference>
<sequence>MQNQFNYGHERRNFGRFGQLKRFTTASTIPSEYVEAGPKTSDSLISIDSSLSSLGSHWKKMPSLSSMEIESIRSAAKSVTSTPVDSTTPVASTIVPSAFSSSSSSSYSSSTLSSKNSSSDTAEWRYNSEDLSESTTVTSSTVSTASFNTIDVREAKTCLGLQVQGLEELDKTLEKSSQQFRDSFLQQSSALKEFMKEGDAKLVEASKFCEKIEFIGNDMIEMLQERSEELVDTITKTETVFQKKSKMERFVRRAEESYTKNEKTLAMISDNEKLLSGIRQHLSPRANTNNIKTANKPEDKRLSVVFKGLIEMVGTLPLTELERLDFEHYVRKLGGEPKRAQCEKIFRHVMAVLNTWDSPPKSWMSSFDSDAWKSCRTLSSAGGSKVFEDSSFALSDDSNLNDLDGELRGARVRMAVEGPNGVLEGSPWSTASNYSGWSTDSSVRDSIQSLNDPMTLSSYEMKTSVGESTLSSLSTTSMPNQTFDDAHRQLIDSMKTALSVSDVIKARPPRSSNQSITDSAHFSSLSDLGDEGLHTAKELSNHLLGVSDFSSMSLSDTQSSHPSVH</sequence>
<gene>
    <name evidence="2" type="ORF">CRE_20992</name>
</gene>
<accession>E3NJ16</accession>
<dbReference type="eggNOG" id="ENOG502TFTF">
    <property type="taxonomic scope" value="Eukaryota"/>
</dbReference>
<dbReference type="InParanoid" id="E3NJ16"/>
<name>E3NJ16_CAERE</name>
<feature type="region of interest" description="Disordered" evidence="1">
    <location>
        <begin position="97"/>
        <end position="120"/>
    </location>
</feature>
<proteinExistence type="predicted"/>